<sequence length="147" mass="17182">MLYAGVTEARGRPQQDQFAIEDHNIWGSCLPSSHNLKEHDYCKLRVDPESLKVDQLVVDEMVLLNRKIADLKKENNYLRSKCLILENIKLDDKRFQFWTGFPNYATFKALFDYLDCVALQKKKNWRGSEMKSKILTSEKNAQDPNLL</sequence>
<comment type="caution">
    <text evidence="1">The sequence shown here is derived from an EMBL/GenBank/DDBJ whole genome shotgun (WGS) entry which is preliminary data.</text>
</comment>
<dbReference type="AlphaFoldDB" id="A0A2B4R8M0"/>
<dbReference type="Proteomes" id="UP000225706">
    <property type="component" value="Unassembled WGS sequence"/>
</dbReference>
<name>A0A2B4R8M0_STYPI</name>
<reference evidence="2" key="1">
    <citation type="journal article" date="2017" name="bioRxiv">
        <title>Comparative analysis of the genomes of Stylophora pistillata and Acropora digitifera provides evidence for extensive differences between species of corals.</title>
        <authorList>
            <person name="Voolstra C.R."/>
            <person name="Li Y."/>
            <person name="Liew Y.J."/>
            <person name="Baumgarten S."/>
            <person name="Zoccola D."/>
            <person name="Flot J.-F."/>
            <person name="Tambutte S."/>
            <person name="Allemand D."/>
            <person name="Aranda M."/>
        </authorList>
    </citation>
    <scope>NUCLEOTIDE SEQUENCE [LARGE SCALE GENOMIC DNA]</scope>
</reference>
<protein>
    <submittedName>
        <fullName evidence="1">Uncharacterized protein</fullName>
    </submittedName>
</protein>
<proteinExistence type="predicted"/>
<keyword evidence="2" id="KW-1185">Reference proteome</keyword>
<evidence type="ECO:0000313" key="2">
    <source>
        <dbReference type="Proteomes" id="UP000225706"/>
    </source>
</evidence>
<dbReference type="EMBL" id="LSMT01001214">
    <property type="protein sequence ID" value="PFX12728.1"/>
    <property type="molecule type" value="Genomic_DNA"/>
</dbReference>
<organism evidence="1 2">
    <name type="scientific">Stylophora pistillata</name>
    <name type="common">Smooth cauliflower coral</name>
    <dbReference type="NCBI Taxonomy" id="50429"/>
    <lineage>
        <taxon>Eukaryota</taxon>
        <taxon>Metazoa</taxon>
        <taxon>Cnidaria</taxon>
        <taxon>Anthozoa</taxon>
        <taxon>Hexacorallia</taxon>
        <taxon>Scleractinia</taxon>
        <taxon>Astrocoeniina</taxon>
        <taxon>Pocilloporidae</taxon>
        <taxon>Stylophora</taxon>
    </lineage>
</organism>
<accession>A0A2B4R8M0</accession>
<dbReference type="OrthoDB" id="5989343at2759"/>
<evidence type="ECO:0000313" key="1">
    <source>
        <dbReference type="EMBL" id="PFX12728.1"/>
    </source>
</evidence>
<gene>
    <name evidence="1" type="ORF">AWC38_SpisGene23269</name>
</gene>